<dbReference type="AlphaFoldDB" id="A0A0C9VWG8"/>
<evidence type="ECO:0000313" key="3">
    <source>
        <dbReference type="Proteomes" id="UP000054279"/>
    </source>
</evidence>
<name>A0A0C9VWG8_SPHS4</name>
<dbReference type="Proteomes" id="UP000054279">
    <property type="component" value="Unassembled WGS sequence"/>
</dbReference>
<dbReference type="InterPro" id="IPR000477">
    <property type="entry name" value="RT_dom"/>
</dbReference>
<feature type="domain" description="Reverse transcriptase" evidence="1">
    <location>
        <begin position="3"/>
        <end position="116"/>
    </location>
</feature>
<dbReference type="OrthoDB" id="3240817at2759"/>
<protein>
    <recommendedName>
        <fullName evidence="1">Reverse transcriptase domain-containing protein</fullName>
    </recommendedName>
</protein>
<proteinExistence type="predicted"/>
<reference evidence="2 3" key="1">
    <citation type="submission" date="2014-06" db="EMBL/GenBank/DDBJ databases">
        <title>Evolutionary Origins and Diversification of the Mycorrhizal Mutualists.</title>
        <authorList>
            <consortium name="DOE Joint Genome Institute"/>
            <consortium name="Mycorrhizal Genomics Consortium"/>
            <person name="Kohler A."/>
            <person name="Kuo A."/>
            <person name="Nagy L.G."/>
            <person name="Floudas D."/>
            <person name="Copeland A."/>
            <person name="Barry K.W."/>
            <person name="Cichocki N."/>
            <person name="Veneault-Fourrey C."/>
            <person name="LaButti K."/>
            <person name="Lindquist E.A."/>
            <person name="Lipzen A."/>
            <person name="Lundell T."/>
            <person name="Morin E."/>
            <person name="Murat C."/>
            <person name="Riley R."/>
            <person name="Ohm R."/>
            <person name="Sun H."/>
            <person name="Tunlid A."/>
            <person name="Henrissat B."/>
            <person name="Grigoriev I.V."/>
            <person name="Hibbett D.S."/>
            <person name="Martin F."/>
        </authorList>
    </citation>
    <scope>NUCLEOTIDE SEQUENCE [LARGE SCALE GENOMIC DNA]</scope>
    <source>
        <strain evidence="2 3">SS14</strain>
    </source>
</reference>
<evidence type="ECO:0000313" key="2">
    <source>
        <dbReference type="EMBL" id="KIJ43140.1"/>
    </source>
</evidence>
<dbReference type="PANTHER" id="PTHR47027">
    <property type="entry name" value="REVERSE TRANSCRIPTASE DOMAIN-CONTAINING PROTEIN"/>
    <property type="match status" value="1"/>
</dbReference>
<sequence length="476" mass="54278">MSSLGVLQGDPSSPVLYLISCHNFRLPPDIDDLTLDGHTISHLEHADDMVIISSSFEGLQRHLDHLTMWCDRNFMTISNTKSKYMIFGMPPDPLPLPILGGKHILFVNSFTYIGCTFSTTSHNVLAEHYRTKAKTATRVANTILSMTKHVGFLPMQEARELYMGRVDPHLTFGAEVAIDTDKTATAWLEKVQIRFLRRTLGVQSRCSLAPLFTETGLWPVKYRRLDLALRYLRHILEPSPALFTRLALQECLQLHATHHPSWFGDLVIALQRLPVPVFLDEVNPTVSSVDSSRQALADSLMTSLNTAIAESEKLILLQNRQERDDNGNLIQRTCAVRAHLSIPCHPHRVALTRLIFSSHPLAVERLRWVERRRGIIVRNDRIYRLCRLAVEDEAHAVLYCGGSQYILAARQSFFDYLTTSHPHIPRCKRWNDSEVDFLRNILGWPKVLPALARLIHVVFAEFEQEPMHIHEDRADA</sequence>
<dbReference type="EMBL" id="KN837125">
    <property type="protein sequence ID" value="KIJ43140.1"/>
    <property type="molecule type" value="Genomic_DNA"/>
</dbReference>
<evidence type="ECO:0000259" key="1">
    <source>
        <dbReference type="Pfam" id="PF00078"/>
    </source>
</evidence>
<dbReference type="PANTHER" id="PTHR47027:SF20">
    <property type="entry name" value="REVERSE TRANSCRIPTASE-LIKE PROTEIN WITH RNA-DIRECTED DNA POLYMERASE DOMAIN"/>
    <property type="match status" value="1"/>
</dbReference>
<accession>A0A0C9VWG8</accession>
<gene>
    <name evidence="2" type="ORF">M422DRAFT_170343</name>
</gene>
<dbReference type="Pfam" id="PF00078">
    <property type="entry name" value="RVT_1"/>
    <property type="match status" value="1"/>
</dbReference>
<organism evidence="2 3">
    <name type="scientific">Sphaerobolus stellatus (strain SS14)</name>
    <dbReference type="NCBI Taxonomy" id="990650"/>
    <lineage>
        <taxon>Eukaryota</taxon>
        <taxon>Fungi</taxon>
        <taxon>Dikarya</taxon>
        <taxon>Basidiomycota</taxon>
        <taxon>Agaricomycotina</taxon>
        <taxon>Agaricomycetes</taxon>
        <taxon>Phallomycetidae</taxon>
        <taxon>Geastrales</taxon>
        <taxon>Sphaerobolaceae</taxon>
        <taxon>Sphaerobolus</taxon>
    </lineage>
</organism>
<keyword evidence="3" id="KW-1185">Reference proteome</keyword>
<dbReference type="HOGENOM" id="CLU_045442_0_0_1"/>